<dbReference type="Proteomes" id="UP000663833">
    <property type="component" value="Unassembled WGS sequence"/>
</dbReference>
<reference evidence="2" key="1">
    <citation type="submission" date="2021-02" db="EMBL/GenBank/DDBJ databases">
        <authorList>
            <person name="Nowell W R."/>
        </authorList>
    </citation>
    <scope>NUCLEOTIDE SEQUENCE</scope>
</reference>
<evidence type="ECO:0000313" key="5">
    <source>
        <dbReference type="Proteomes" id="UP000663865"/>
    </source>
</evidence>
<dbReference type="AlphaFoldDB" id="A0A818RYZ8"/>
<sequence>MDMVDGHGHWSCGNCNCDTRSSWGGDHHCHCPLGTRWSGFREKEWHNKNHHIYYLD</sequence>
<evidence type="ECO:0000313" key="2">
    <source>
        <dbReference type="EMBL" id="CAF3661483.1"/>
    </source>
</evidence>
<protein>
    <submittedName>
        <fullName evidence="2">Uncharacterized protein</fullName>
    </submittedName>
</protein>
<dbReference type="EMBL" id="CAJOBO010004339">
    <property type="protein sequence ID" value="CAF4518252.1"/>
    <property type="molecule type" value="Genomic_DNA"/>
</dbReference>
<organism evidence="2 5">
    <name type="scientific">Rotaria socialis</name>
    <dbReference type="NCBI Taxonomy" id="392032"/>
    <lineage>
        <taxon>Eukaryota</taxon>
        <taxon>Metazoa</taxon>
        <taxon>Spiralia</taxon>
        <taxon>Gnathifera</taxon>
        <taxon>Rotifera</taxon>
        <taxon>Eurotatoria</taxon>
        <taxon>Bdelloidea</taxon>
        <taxon>Philodinida</taxon>
        <taxon>Philodinidae</taxon>
        <taxon>Rotaria</taxon>
    </lineage>
</organism>
<dbReference type="Proteomes" id="UP000663851">
    <property type="component" value="Unassembled WGS sequence"/>
</dbReference>
<evidence type="ECO:0000313" key="1">
    <source>
        <dbReference type="EMBL" id="CAF3437061.1"/>
    </source>
</evidence>
<evidence type="ECO:0000313" key="4">
    <source>
        <dbReference type="EMBL" id="CAF4899180.1"/>
    </source>
</evidence>
<dbReference type="Proteomes" id="UP000663838">
    <property type="component" value="Unassembled WGS sequence"/>
</dbReference>
<dbReference type="Proteomes" id="UP000663865">
    <property type="component" value="Unassembled WGS sequence"/>
</dbReference>
<name>A0A818RYZ8_9BILA</name>
<dbReference type="EMBL" id="CAJNYV010004263">
    <property type="protein sequence ID" value="CAF3661483.1"/>
    <property type="molecule type" value="Genomic_DNA"/>
</dbReference>
<proteinExistence type="predicted"/>
<comment type="caution">
    <text evidence="2">The sequence shown here is derived from an EMBL/GenBank/DDBJ whole genome shotgun (WGS) entry which is preliminary data.</text>
</comment>
<dbReference type="EMBL" id="CAJNYD010002655">
    <property type="protein sequence ID" value="CAF3437061.1"/>
    <property type="molecule type" value="Genomic_DNA"/>
</dbReference>
<feature type="non-terminal residue" evidence="2">
    <location>
        <position position="56"/>
    </location>
</feature>
<evidence type="ECO:0000313" key="3">
    <source>
        <dbReference type="EMBL" id="CAF4518252.1"/>
    </source>
</evidence>
<dbReference type="EMBL" id="CAJOBS010005412">
    <property type="protein sequence ID" value="CAF4899180.1"/>
    <property type="molecule type" value="Genomic_DNA"/>
</dbReference>
<gene>
    <name evidence="3" type="ORF">HFQ381_LOCUS28951</name>
    <name evidence="2" type="ORF">KIK155_LOCUS24069</name>
    <name evidence="1" type="ORF">LUA448_LOCUS20846</name>
    <name evidence="4" type="ORF">TOA249_LOCUS30548</name>
</gene>
<accession>A0A818RYZ8</accession>